<dbReference type="WBParaSite" id="ACOC_0000146301-mRNA-1">
    <property type="protein sequence ID" value="ACOC_0000146301-mRNA-1"/>
    <property type="gene ID" value="ACOC_0000146301"/>
</dbReference>
<evidence type="ECO:0000313" key="2">
    <source>
        <dbReference type="EMBL" id="VDM53049.1"/>
    </source>
</evidence>
<reference evidence="2 3" key="2">
    <citation type="submission" date="2018-11" db="EMBL/GenBank/DDBJ databases">
        <authorList>
            <consortium name="Pathogen Informatics"/>
        </authorList>
    </citation>
    <scope>NUCLEOTIDE SEQUENCE [LARGE SCALE GENOMIC DNA]</scope>
    <source>
        <strain evidence="2 3">Costa Rica</strain>
    </source>
</reference>
<dbReference type="AlphaFoldDB" id="A0A0R3PCD3"/>
<reference evidence="4" key="1">
    <citation type="submission" date="2017-02" db="UniProtKB">
        <authorList>
            <consortium name="WormBaseParasite"/>
        </authorList>
    </citation>
    <scope>IDENTIFICATION</scope>
</reference>
<gene>
    <name evidence="2" type="ORF">ACOC_LOCUS1464</name>
</gene>
<feature type="compositionally biased region" description="Polar residues" evidence="1">
    <location>
        <begin position="71"/>
        <end position="82"/>
    </location>
</feature>
<evidence type="ECO:0000256" key="1">
    <source>
        <dbReference type="SAM" id="MobiDB-lite"/>
    </source>
</evidence>
<proteinExistence type="predicted"/>
<dbReference type="EMBL" id="UYYA01000218">
    <property type="protein sequence ID" value="VDM53049.1"/>
    <property type="molecule type" value="Genomic_DNA"/>
</dbReference>
<feature type="region of interest" description="Disordered" evidence="1">
    <location>
        <begin position="15"/>
        <end position="90"/>
    </location>
</feature>
<keyword evidence="3" id="KW-1185">Reference proteome</keyword>
<feature type="compositionally biased region" description="Basic and acidic residues" evidence="1">
    <location>
        <begin position="31"/>
        <end position="40"/>
    </location>
</feature>
<organism evidence="4">
    <name type="scientific">Angiostrongylus costaricensis</name>
    <name type="common">Nematode worm</name>
    <dbReference type="NCBI Taxonomy" id="334426"/>
    <lineage>
        <taxon>Eukaryota</taxon>
        <taxon>Metazoa</taxon>
        <taxon>Ecdysozoa</taxon>
        <taxon>Nematoda</taxon>
        <taxon>Chromadorea</taxon>
        <taxon>Rhabditida</taxon>
        <taxon>Rhabditina</taxon>
        <taxon>Rhabditomorpha</taxon>
        <taxon>Strongyloidea</taxon>
        <taxon>Metastrongylidae</taxon>
        <taxon>Angiostrongylus</taxon>
    </lineage>
</organism>
<dbReference type="OrthoDB" id="10597243at2759"/>
<accession>A0A0R3PCD3</accession>
<dbReference type="Proteomes" id="UP000267027">
    <property type="component" value="Unassembled WGS sequence"/>
</dbReference>
<protein>
    <submittedName>
        <fullName evidence="4">H/ACA ribonucleoprotein complex subunit</fullName>
    </submittedName>
</protein>
<sequence length="198" mass="21544">MKIPLRLFGEFQHEHNCPPWHVSTNEGASTSKEDIAKDCANDSDSMDVDGGEGDPEEEPGDMRISERDKTSSNNSEMSNCDRTPTDMPRDGFGVGRGQFFRYTGGRAFLPQVGPHGSFMGASRAATPHRGRFGFITTSGQADRGGFFPPPMRGVNRGAPNLRRGFPNTGGFRSPMTQQLFRGRGGFYGPRRAGPRGGV</sequence>
<feature type="compositionally biased region" description="Acidic residues" evidence="1">
    <location>
        <begin position="44"/>
        <end position="59"/>
    </location>
</feature>
<feature type="region of interest" description="Disordered" evidence="1">
    <location>
        <begin position="138"/>
        <end position="158"/>
    </location>
</feature>
<name>A0A0R3PCD3_ANGCS</name>
<evidence type="ECO:0000313" key="4">
    <source>
        <dbReference type="WBParaSite" id="ACOC_0000146301-mRNA-1"/>
    </source>
</evidence>
<feature type="compositionally biased region" description="Basic and acidic residues" evidence="1">
    <location>
        <begin position="60"/>
        <end position="70"/>
    </location>
</feature>
<evidence type="ECO:0000313" key="3">
    <source>
        <dbReference type="Proteomes" id="UP000267027"/>
    </source>
</evidence>